<comment type="caution">
    <text evidence="7">The sequence shown here is derived from an EMBL/GenBank/DDBJ whole genome shotgun (WGS) entry which is preliminary data.</text>
</comment>
<dbReference type="OrthoDB" id="7456916at2"/>
<dbReference type="EMBL" id="QYYD01000005">
    <property type="protein sequence ID" value="RJF76344.1"/>
    <property type="molecule type" value="Genomic_DNA"/>
</dbReference>
<dbReference type="AlphaFoldDB" id="A0A418VJN4"/>
<organism evidence="7 8">
    <name type="scientific">Rhodopseudomonas palustris</name>
    <dbReference type="NCBI Taxonomy" id="1076"/>
    <lineage>
        <taxon>Bacteria</taxon>
        <taxon>Pseudomonadati</taxon>
        <taxon>Pseudomonadota</taxon>
        <taxon>Alphaproteobacteria</taxon>
        <taxon>Hyphomicrobiales</taxon>
        <taxon>Nitrobacteraceae</taxon>
        <taxon>Rhodopseudomonas</taxon>
    </lineage>
</organism>
<keyword evidence="5" id="KW-0411">Iron-sulfur</keyword>
<proteinExistence type="predicted"/>
<dbReference type="GO" id="GO:0046872">
    <property type="term" value="F:metal ion binding"/>
    <property type="evidence" value="ECO:0007669"/>
    <property type="project" value="UniProtKB-KW"/>
</dbReference>
<sequence length="344" mass="38430">MLTHPDTVYIDEGVDFLDIGRYATATAPFGLATMLPRRAYTSEVFQRLEDEKIWTRDWVCIGTTAEIPGAFDLLPYTIGHHAIHVQRQPDGSLIGRFNKAQHGGCRTIPAQCRTGKKTKCSYTSCGYSRDREVIGGESLMEMSPQMGQFLGAVPERLLPVRIKTCGPLIFANVDPTLETEWHAAEPVWDGEFTRVDGNWREHRANWKIAGAALVDAARNPHCGGGAVNHVSAQWLFPNLVLIRSRSAALSIVLQPTAMDQTLWRMSFFVRSDFETSMHQAVLKQFAPLLKHAEAEALARQSTVETALASDPPEQSRAGWDFNQTLVERISRQHAAYWNAPLMRA</sequence>
<dbReference type="PANTHER" id="PTHR43756:SF5">
    <property type="entry name" value="CHOLINE MONOOXYGENASE, CHLOROPLASTIC"/>
    <property type="match status" value="1"/>
</dbReference>
<dbReference type="InterPro" id="IPR001663">
    <property type="entry name" value="Rng_hydr_dOase-A"/>
</dbReference>
<dbReference type="Gene3D" id="2.102.10.10">
    <property type="entry name" value="Rieske [2Fe-2S] iron-sulphur domain"/>
    <property type="match status" value="1"/>
</dbReference>
<evidence type="ECO:0000256" key="1">
    <source>
        <dbReference type="ARBA" id="ARBA00022714"/>
    </source>
</evidence>
<reference evidence="7 8" key="1">
    <citation type="submission" date="2018-09" db="EMBL/GenBank/DDBJ databases">
        <title>Draft genome sequence of Rhodopseudomonas palustris 2.1.18.</title>
        <authorList>
            <person name="Robertson S.L."/>
            <person name="Meyer T.E."/>
            <person name="Kyndt J.A."/>
        </authorList>
    </citation>
    <scope>NUCLEOTIDE SEQUENCE [LARGE SCALE GENOMIC DNA]</scope>
    <source>
        <strain evidence="7 8">2.1.18</strain>
    </source>
</reference>
<dbReference type="SUPFAM" id="SSF50022">
    <property type="entry name" value="ISP domain"/>
    <property type="match status" value="1"/>
</dbReference>
<feature type="domain" description="Rieske" evidence="6">
    <location>
        <begin position="58"/>
        <end position="171"/>
    </location>
</feature>
<keyword evidence="4" id="KW-0408">Iron</keyword>
<dbReference type="GO" id="GO:0051537">
    <property type="term" value="F:2 iron, 2 sulfur cluster binding"/>
    <property type="evidence" value="ECO:0007669"/>
    <property type="project" value="UniProtKB-KW"/>
</dbReference>
<dbReference type="RefSeq" id="WP_119855813.1">
    <property type="nucleotide sequence ID" value="NZ_QYYD01000005.1"/>
</dbReference>
<keyword evidence="3" id="KW-0560">Oxidoreductase</keyword>
<gene>
    <name evidence="7" type="ORF">D4Q52_06955</name>
</gene>
<keyword evidence="1" id="KW-0001">2Fe-2S</keyword>
<evidence type="ECO:0000256" key="2">
    <source>
        <dbReference type="ARBA" id="ARBA00022723"/>
    </source>
</evidence>
<dbReference type="PROSITE" id="PS51296">
    <property type="entry name" value="RIESKE"/>
    <property type="match status" value="1"/>
</dbReference>
<evidence type="ECO:0000256" key="5">
    <source>
        <dbReference type="ARBA" id="ARBA00023014"/>
    </source>
</evidence>
<evidence type="ECO:0000259" key="6">
    <source>
        <dbReference type="PROSITE" id="PS51296"/>
    </source>
</evidence>
<evidence type="ECO:0000313" key="8">
    <source>
        <dbReference type="Proteomes" id="UP000285523"/>
    </source>
</evidence>
<dbReference type="PANTHER" id="PTHR43756">
    <property type="entry name" value="CHOLINE MONOOXYGENASE, CHLOROPLASTIC"/>
    <property type="match status" value="1"/>
</dbReference>
<accession>A0A418VJN4</accession>
<name>A0A418VJN4_RHOPL</name>
<keyword evidence="2" id="KW-0479">Metal-binding</keyword>
<protein>
    <recommendedName>
        <fullName evidence="6">Rieske domain-containing protein</fullName>
    </recommendedName>
</protein>
<dbReference type="Proteomes" id="UP000285523">
    <property type="component" value="Unassembled WGS sequence"/>
</dbReference>
<evidence type="ECO:0000313" key="7">
    <source>
        <dbReference type="EMBL" id="RJF76344.1"/>
    </source>
</evidence>
<dbReference type="InterPro" id="IPR017941">
    <property type="entry name" value="Rieske_2Fe-2S"/>
</dbReference>
<dbReference type="InterPro" id="IPR036922">
    <property type="entry name" value="Rieske_2Fe-2S_sf"/>
</dbReference>
<evidence type="ECO:0000256" key="4">
    <source>
        <dbReference type="ARBA" id="ARBA00023004"/>
    </source>
</evidence>
<evidence type="ECO:0000256" key="3">
    <source>
        <dbReference type="ARBA" id="ARBA00023002"/>
    </source>
</evidence>
<dbReference type="GO" id="GO:0016491">
    <property type="term" value="F:oxidoreductase activity"/>
    <property type="evidence" value="ECO:0007669"/>
    <property type="project" value="UniProtKB-KW"/>
</dbReference>